<evidence type="ECO:0000313" key="7">
    <source>
        <dbReference type="EMBL" id="MDF1586851.1"/>
    </source>
</evidence>
<evidence type="ECO:0000256" key="2">
    <source>
        <dbReference type="ARBA" id="ARBA00009347"/>
    </source>
</evidence>
<dbReference type="GO" id="GO:0003995">
    <property type="term" value="F:acyl-CoA dehydrogenase activity"/>
    <property type="evidence" value="ECO:0007669"/>
    <property type="project" value="TreeGrafter"/>
</dbReference>
<dbReference type="Proteomes" id="UP001301140">
    <property type="component" value="Unassembled WGS sequence"/>
</dbReference>
<dbReference type="Pfam" id="PF02771">
    <property type="entry name" value="Acyl-CoA_dh_N"/>
    <property type="match status" value="1"/>
</dbReference>
<evidence type="ECO:0000256" key="3">
    <source>
        <dbReference type="ARBA" id="ARBA00022630"/>
    </source>
</evidence>
<comment type="cofactor">
    <cofactor evidence="1">
        <name>FAD</name>
        <dbReference type="ChEBI" id="CHEBI:57692"/>
    </cofactor>
</comment>
<sequence>MLQDSPPDQTPAPAAAARLVAAAAAARAARIDRTGAFPAEDVAALHEAGLLAAPVPARLGGRGLGSDRLGSPELLEVLRQIGRGNLALGRLYEGHVNTWRLIARFAPPDRQRRLAADAAAGHLFAVWNTQGSDPVRLEPAGSGFVLRGAKIFASGAGEVTRPLVTARMPDGGVRMLVVPVADPGPRADQSLWQVSGMRASCSGAFSLDGIEVAAGELLGGDGAYEQEPDFSAGIWRVAAVHLGGIEALAEAAREHLRRTGRGGDPYQAMRLGQIAMAAETARLWLARAVALMEAPDEAVAGDELVAYVHLARLATERAALDVLELAHRSVGMQAFLRPCPIERITRDLQLYLRQPAPDRALASAAAWVLEAGAPLGDLWMSR</sequence>
<accession>A0AAP3XRW0</accession>
<dbReference type="Gene3D" id="1.20.140.10">
    <property type="entry name" value="Butyryl-CoA Dehydrogenase, subunit A, domain 3"/>
    <property type="match status" value="1"/>
</dbReference>
<keyword evidence="8" id="KW-1185">Reference proteome</keyword>
<evidence type="ECO:0000256" key="4">
    <source>
        <dbReference type="ARBA" id="ARBA00022827"/>
    </source>
</evidence>
<dbReference type="Gene3D" id="2.40.110.10">
    <property type="entry name" value="Butyryl-CoA Dehydrogenase, subunit A, domain 2"/>
    <property type="match status" value="1"/>
</dbReference>
<keyword evidence="4" id="KW-0274">FAD</keyword>
<proteinExistence type="inferred from homology"/>
<dbReference type="InterPro" id="IPR037069">
    <property type="entry name" value="AcylCoA_DH/ox_N_sf"/>
</dbReference>
<dbReference type="SUPFAM" id="SSF56645">
    <property type="entry name" value="Acyl-CoA dehydrogenase NM domain-like"/>
    <property type="match status" value="1"/>
</dbReference>
<dbReference type="GO" id="GO:0050660">
    <property type="term" value="F:flavin adenine dinucleotide binding"/>
    <property type="evidence" value="ECO:0007669"/>
    <property type="project" value="InterPro"/>
</dbReference>
<feature type="domain" description="Acyl-CoA dehydrogenase/oxidase N-terminal" evidence="6">
    <location>
        <begin position="14"/>
        <end position="121"/>
    </location>
</feature>
<dbReference type="EMBL" id="JARGEQ010000096">
    <property type="protein sequence ID" value="MDF1586851.1"/>
    <property type="molecule type" value="Genomic_DNA"/>
</dbReference>
<comment type="similarity">
    <text evidence="2">Belongs to the acyl-CoA dehydrogenase family.</text>
</comment>
<dbReference type="InterPro" id="IPR036250">
    <property type="entry name" value="AcylCo_DH-like_C"/>
</dbReference>
<feature type="domain" description="Acyl-CoA dehydrogenase/oxidase C-terminal" evidence="5">
    <location>
        <begin position="235"/>
        <end position="351"/>
    </location>
</feature>
<evidence type="ECO:0000259" key="5">
    <source>
        <dbReference type="Pfam" id="PF00441"/>
    </source>
</evidence>
<dbReference type="SUPFAM" id="SSF47203">
    <property type="entry name" value="Acyl-CoA dehydrogenase C-terminal domain-like"/>
    <property type="match status" value="1"/>
</dbReference>
<name>A0AAP3XRW0_9PROT</name>
<dbReference type="Pfam" id="PF00441">
    <property type="entry name" value="Acyl-CoA_dh_1"/>
    <property type="match status" value="1"/>
</dbReference>
<dbReference type="PANTHER" id="PTHR43884">
    <property type="entry name" value="ACYL-COA DEHYDROGENASE"/>
    <property type="match status" value="1"/>
</dbReference>
<dbReference type="Gene3D" id="1.10.540.10">
    <property type="entry name" value="Acyl-CoA dehydrogenase/oxidase, N-terminal domain"/>
    <property type="match status" value="1"/>
</dbReference>
<reference evidence="7 8" key="1">
    <citation type="submission" date="2023-03" db="EMBL/GenBank/DDBJ databases">
        <title>YIM 152171 draft genome.</title>
        <authorList>
            <person name="Yang Z."/>
        </authorList>
    </citation>
    <scope>NUCLEOTIDE SEQUENCE [LARGE SCALE GENOMIC DNA]</scope>
    <source>
        <strain evidence="7 8">YIM 152171</strain>
    </source>
</reference>
<dbReference type="PIRSF" id="PIRSF016578">
    <property type="entry name" value="HsaA"/>
    <property type="match status" value="1"/>
</dbReference>
<gene>
    <name evidence="7" type="ORF">PZ740_10715</name>
</gene>
<dbReference type="RefSeq" id="WP_327789271.1">
    <property type="nucleotide sequence ID" value="NZ_JARGEQ010000096.1"/>
</dbReference>
<comment type="caution">
    <text evidence="7">The sequence shown here is derived from an EMBL/GenBank/DDBJ whole genome shotgun (WGS) entry which is preliminary data.</text>
</comment>
<dbReference type="InterPro" id="IPR046373">
    <property type="entry name" value="Acyl-CoA_Oxase/DH_mid-dom_sf"/>
</dbReference>
<protein>
    <submittedName>
        <fullName evidence="7">Acyl-CoA dehydrogenase family protein</fullName>
    </submittedName>
</protein>
<dbReference type="AlphaFoldDB" id="A0AAP3XRW0"/>
<evidence type="ECO:0000256" key="1">
    <source>
        <dbReference type="ARBA" id="ARBA00001974"/>
    </source>
</evidence>
<dbReference type="PANTHER" id="PTHR43884:SF12">
    <property type="entry name" value="ISOVALERYL-COA DEHYDROGENASE, MITOCHONDRIAL-RELATED"/>
    <property type="match status" value="1"/>
</dbReference>
<evidence type="ECO:0000259" key="6">
    <source>
        <dbReference type="Pfam" id="PF02771"/>
    </source>
</evidence>
<keyword evidence="3" id="KW-0285">Flavoprotein</keyword>
<evidence type="ECO:0000313" key="8">
    <source>
        <dbReference type="Proteomes" id="UP001301140"/>
    </source>
</evidence>
<dbReference type="InterPro" id="IPR013786">
    <property type="entry name" value="AcylCoA_DH/ox_N"/>
</dbReference>
<dbReference type="InterPro" id="IPR009100">
    <property type="entry name" value="AcylCoA_DH/oxidase_NM_dom_sf"/>
</dbReference>
<organism evidence="7 8">
    <name type="scientific">Marinimicrococcus flavescens</name>
    <dbReference type="NCBI Taxonomy" id="3031815"/>
    <lineage>
        <taxon>Bacteria</taxon>
        <taxon>Pseudomonadati</taxon>
        <taxon>Pseudomonadota</taxon>
        <taxon>Alphaproteobacteria</taxon>
        <taxon>Geminicoccales</taxon>
        <taxon>Geminicoccaceae</taxon>
        <taxon>Marinimicrococcus</taxon>
    </lineage>
</organism>
<dbReference type="InterPro" id="IPR009075">
    <property type="entry name" value="AcylCo_DH/oxidase_C"/>
</dbReference>